<evidence type="ECO:0000313" key="2">
    <source>
        <dbReference type="Proteomes" id="UP000246114"/>
    </source>
</evidence>
<proteinExistence type="predicted"/>
<dbReference type="Proteomes" id="UP000246114">
    <property type="component" value="Unassembled WGS sequence"/>
</dbReference>
<evidence type="ECO:0000313" key="1">
    <source>
        <dbReference type="EMBL" id="PWL55422.1"/>
    </source>
</evidence>
<dbReference type="EMBL" id="QAMZ01000006">
    <property type="protein sequence ID" value="PWL55422.1"/>
    <property type="molecule type" value="Genomic_DNA"/>
</dbReference>
<dbReference type="AlphaFoldDB" id="A0A316MA99"/>
<comment type="caution">
    <text evidence="1">The sequence shown here is derived from an EMBL/GenBank/DDBJ whole genome shotgun (WGS) entry which is preliminary data.</text>
</comment>
<organism evidence="1 2">
    <name type="scientific">Clostridium cadaveris</name>
    <dbReference type="NCBI Taxonomy" id="1529"/>
    <lineage>
        <taxon>Bacteria</taxon>
        <taxon>Bacillati</taxon>
        <taxon>Bacillota</taxon>
        <taxon>Clostridia</taxon>
        <taxon>Eubacteriales</taxon>
        <taxon>Clostridiaceae</taxon>
        <taxon>Clostridium</taxon>
    </lineage>
</organism>
<protein>
    <submittedName>
        <fullName evidence="1">Uncharacterized protein</fullName>
    </submittedName>
</protein>
<gene>
    <name evidence="1" type="ORF">DBY38_01500</name>
</gene>
<reference evidence="1 2" key="1">
    <citation type="submission" date="2018-03" db="EMBL/GenBank/DDBJ databases">
        <title>The uncultured portion of the human microbiome is neutrally assembled.</title>
        <authorList>
            <person name="Jeraldo P."/>
            <person name="Boardman L."/>
            <person name="White B.A."/>
            <person name="Nelson H."/>
            <person name="Goldenfeld N."/>
            <person name="Chia N."/>
        </authorList>
    </citation>
    <scope>NUCLEOTIDE SEQUENCE [LARGE SCALE GENOMIC DNA]</scope>
    <source>
        <strain evidence="1">CIM:MAG 903</strain>
    </source>
</reference>
<sequence>MNEKIKKILNDINIKSFYVSRGTYKDECCVYNYMEKPAFYADNMKKGTEYTILINLYVKNDIDLKKEKLIKAMNSNGIRGGISQKPQIESNGLYNIPILFNGFIAK</sequence>
<name>A0A316MA99_9CLOT</name>
<accession>A0A316MA99</accession>